<keyword evidence="2" id="KW-1185">Reference proteome</keyword>
<dbReference type="SUPFAM" id="SSF75708">
    <property type="entry name" value="Chemotaxis phosphatase CheZ"/>
    <property type="match status" value="1"/>
</dbReference>
<reference evidence="1 2" key="1">
    <citation type="submission" date="2017-10" db="EMBL/GenBank/DDBJ databases">
        <authorList>
            <person name="Banno H."/>
            <person name="Chua N.-H."/>
        </authorList>
    </citation>
    <scope>NUCLEOTIDE SEQUENCE [LARGE SCALE GENOMIC DNA]</scope>
    <source>
        <strain evidence="1 2">YW11</strain>
    </source>
</reference>
<gene>
    <name evidence="1" type="ORF">CR162_11920</name>
</gene>
<dbReference type="Proteomes" id="UP000223527">
    <property type="component" value="Unassembled WGS sequence"/>
</dbReference>
<accession>A0A2C7A3T2</accession>
<sequence length="231" mass="24054">MPEIPAGGSDPDLRAALRAALREEMGAPLRELRAFVDRRIAELSAELAATSDMADMAEEKISRRLALVHEQIAKLVAIPAASTRNSGLELEAVVQATEAAANTIMEATEAIQAWISGGQKDQASIEALSARVNSIFEACSFQDITGQRIRRAIQHLQQVETMLEQIVPGVGAAGAAVEQVAVPTRICTTSAAAQAGPDLSQEAIDALLAGAAPAPAAAPMSQAEIDALLNG</sequence>
<dbReference type="OrthoDB" id="7269965at2"/>
<protein>
    <recommendedName>
        <fullName evidence="3">Chemotaxis protein CheZ</fullName>
    </recommendedName>
</protein>
<name>A0A2C7A3T2_9PROT</name>
<comment type="caution">
    <text evidence="1">The sequence shown here is derived from an EMBL/GenBank/DDBJ whole genome shotgun (WGS) entry which is preliminary data.</text>
</comment>
<dbReference type="AlphaFoldDB" id="A0A2C7A3T2"/>
<proteinExistence type="predicted"/>
<dbReference type="EMBL" id="PDNU01000021">
    <property type="protein sequence ID" value="PHK94728.1"/>
    <property type="molecule type" value="Genomic_DNA"/>
</dbReference>
<evidence type="ECO:0000313" key="2">
    <source>
        <dbReference type="Proteomes" id="UP000223527"/>
    </source>
</evidence>
<organism evidence="1 2">
    <name type="scientific">Teichococcus rhizosphaerae</name>
    <dbReference type="NCBI Taxonomy" id="1335062"/>
    <lineage>
        <taxon>Bacteria</taxon>
        <taxon>Pseudomonadati</taxon>
        <taxon>Pseudomonadota</taxon>
        <taxon>Alphaproteobacteria</taxon>
        <taxon>Acetobacterales</taxon>
        <taxon>Roseomonadaceae</taxon>
        <taxon>Roseomonas</taxon>
    </lineage>
</organism>
<dbReference type="Gene3D" id="1.10.287.500">
    <property type="entry name" value="Helix hairpin bin"/>
    <property type="match status" value="1"/>
</dbReference>
<evidence type="ECO:0008006" key="3">
    <source>
        <dbReference type="Google" id="ProtNLM"/>
    </source>
</evidence>
<evidence type="ECO:0000313" key="1">
    <source>
        <dbReference type="EMBL" id="PHK94728.1"/>
    </source>
</evidence>